<dbReference type="FunFam" id="2.170.130.10:FF:000008">
    <property type="entry name" value="SusC/RagA family TonB-linked outer membrane protein"/>
    <property type="match status" value="1"/>
</dbReference>
<evidence type="ECO:0000256" key="3">
    <source>
        <dbReference type="ARBA" id="ARBA00022452"/>
    </source>
</evidence>
<dbReference type="Proteomes" id="UP000823619">
    <property type="component" value="Unassembled WGS sequence"/>
</dbReference>
<evidence type="ECO:0000256" key="2">
    <source>
        <dbReference type="ARBA" id="ARBA00022448"/>
    </source>
</evidence>
<dbReference type="Gene3D" id="2.40.170.20">
    <property type="entry name" value="TonB-dependent receptor, beta-barrel domain"/>
    <property type="match status" value="1"/>
</dbReference>
<dbReference type="SUPFAM" id="SSF56935">
    <property type="entry name" value="Porins"/>
    <property type="match status" value="1"/>
</dbReference>
<dbReference type="InterPro" id="IPR012910">
    <property type="entry name" value="Plug_dom"/>
</dbReference>
<dbReference type="InterPro" id="IPR037066">
    <property type="entry name" value="Plug_dom_sf"/>
</dbReference>
<reference evidence="10" key="1">
    <citation type="submission" date="2020-10" db="EMBL/GenBank/DDBJ databases">
        <authorList>
            <person name="Gilroy R."/>
        </authorList>
    </citation>
    <scope>NUCLEOTIDE SEQUENCE</scope>
    <source>
        <strain evidence="10">D5-748</strain>
    </source>
</reference>
<dbReference type="NCBIfam" id="TIGR04057">
    <property type="entry name" value="SusC_RagA_signa"/>
    <property type="match status" value="1"/>
</dbReference>
<dbReference type="Pfam" id="PF07715">
    <property type="entry name" value="Plug"/>
    <property type="match status" value="1"/>
</dbReference>
<evidence type="ECO:0000313" key="11">
    <source>
        <dbReference type="Proteomes" id="UP000823619"/>
    </source>
</evidence>
<organism evidence="10 11">
    <name type="scientific">Candidatus Cryptobacteroides merdavium</name>
    <dbReference type="NCBI Taxonomy" id="2840769"/>
    <lineage>
        <taxon>Bacteria</taxon>
        <taxon>Pseudomonadati</taxon>
        <taxon>Bacteroidota</taxon>
        <taxon>Bacteroidia</taxon>
        <taxon>Bacteroidales</taxon>
        <taxon>Candidatus Cryptobacteroides</taxon>
    </lineage>
</organism>
<name>A0A9D9EA09_9BACT</name>
<feature type="chain" id="PRO_5039380896" evidence="8">
    <location>
        <begin position="31"/>
        <end position="1048"/>
    </location>
</feature>
<dbReference type="SUPFAM" id="SSF49464">
    <property type="entry name" value="Carboxypeptidase regulatory domain-like"/>
    <property type="match status" value="1"/>
</dbReference>
<gene>
    <name evidence="10" type="ORF">IAC23_00060</name>
</gene>
<dbReference type="InterPro" id="IPR023997">
    <property type="entry name" value="TonB-dep_OMP_SusC/RagA_CS"/>
</dbReference>
<dbReference type="InterPro" id="IPR023996">
    <property type="entry name" value="TonB-dep_OMP_SusC/RagA"/>
</dbReference>
<reference evidence="10" key="2">
    <citation type="journal article" date="2021" name="PeerJ">
        <title>Extensive microbial diversity within the chicken gut microbiome revealed by metagenomics and culture.</title>
        <authorList>
            <person name="Gilroy R."/>
            <person name="Ravi A."/>
            <person name="Getino M."/>
            <person name="Pursley I."/>
            <person name="Horton D.L."/>
            <person name="Alikhan N.F."/>
            <person name="Baker D."/>
            <person name="Gharbi K."/>
            <person name="Hall N."/>
            <person name="Watson M."/>
            <person name="Adriaenssens E.M."/>
            <person name="Foster-Nyarko E."/>
            <person name="Jarju S."/>
            <person name="Secka A."/>
            <person name="Antonio M."/>
            <person name="Oren A."/>
            <person name="Chaudhuri R.R."/>
            <person name="La Ragione R."/>
            <person name="Hildebrand F."/>
            <person name="Pallen M.J."/>
        </authorList>
    </citation>
    <scope>NUCLEOTIDE SEQUENCE</scope>
    <source>
        <strain evidence="10">D5-748</strain>
    </source>
</reference>
<accession>A0A9D9EA09</accession>
<keyword evidence="10" id="KW-0675">Receptor</keyword>
<dbReference type="Pfam" id="PF13715">
    <property type="entry name" value="CarbopepD_reg_2"/>
    <property type="match status" value="1"/>
</dbReference>
<evidence type="ECO:0000256" key="1">
    <source>
        <dbReference type="ARBA" id="ARBA00004571"/>
    </source>
</evidence>
<dbReference type="InterPro" id="IPR036942">
    <property type="entry name" value="Beta-barrel_TonB_sf"/>
</dbReference>
<dbReference type="InterPro" id="IPR008969">
    <property type="entry name" value="CarboxyPept-like_regulatory"/>
</dbReference>
<evidence type="ECO:0000256" key="6">
    <source>
        <dbReference type="ARBA" id="ARBA00023237"/>
    </source>
</evidence>
<feature type="signal peptide" evidence="8">
    <location>
        <begin position="1"/>
        <end position="30"/>
    </location>
</feature>
<protein>
    <submittedName>
        <fullName evidence="10">TonB-dependent receptor</fullName>
    </submittedName>
</protein>
<dbReference type="GO" id="GO:0009279">
    <property type="term" value="C:cell outer membrane"/>
    <property type="evidence" value="ECO:0007669"/>
    <property type="project" value="UniProtKB-SubCell"/>
</dbReference>
<dbReference type="Gene3D" id="2.170.130.10">
    <property type="entry name" value="TonB-dependent receptor, plug domain"/>
    <property type="match status" value="1"/>
</dbReference>
<comment type="similarity">
    <text evidence="7">Belongs to the TonB-dependent receptor family.</text>
</comment>
<evidence type="ECO:0000256" key="5">
    <source>
        <dbReference type="ARBA" id="ARBA00023136"/>
    </source>
</evidence>
<sequence length="1048" mass="115575">MKNRKFVLRQLVHVFSFCLCFLAATENVSAASRPEHEEVLVPEEYVIKGKVTDDLGNPLVGASVLIKDAPLSKGVVTDLDGNFSMTVSPKSVLLISYVGFRDMRFPVLARKKLNIILEMDTEFLDDVVVVGYGTQKKSDLTGSIASVDAKDIRNVPARSMAEALQGKVAGVMVSKNDGTPGSSSDIVIRGVGSINGLNPLFVIDGVAVENTSDYNLSDIESIEIIKDASAAAIYGSRAAGGVILVTTKKGNYNSAPRLSFSARVGVRSLSDMYEMLDTQDYIRVKQALGENYSLWNDPSSLPYTDWTDEIYRNGLEHSYNLSLSGGGGKIRYYLAGAYERENGTQVDNWWERISARLNVDYAVNKAVTVGTRIYFARLRENPYTLSFPWVSIPFMSVKNPDGSWTAIPDGIDTSAGNPRGDIGLHHYKSSDIVGNADLYVDWNIVDGLKLNVTGAAHFGGGYDDNYTEANDLGRSPTTDSYYKYLDYSEEYTLTTTLSYGKVFGGKHDFNVMAGFEAKAANYAFVGGTATDFPISDPQSFALSAVDDMSASGTLSYDRFLSFFGRVTYSYDNRYLFTANFRRDGSPKFGPNHRWGNFPSFSAGWKISEEPFFKNWSQNWLTSVKPRVSWGILGNDTALASYSYLSSFKNVTVHSFDGSSAVSGYNNPKVINEDIKWESIQTIDAGIDLDFFDNRLSLSFDWYRRITKDMIYALSVPPSSGITQPSSLGTMSTVPVNLGRIDNNGWELLVSYRNNVGGLNYSVSANVSQNRNKVIDLGLPTAYIYGGGGHPNEGPSPCKTVNGMPVSSFWGLKTDGMITSQEEIDELNAIARANGHEYYHQRLTGVGDLKFVDLNGDGTINDDDCTFIGNPWPKVQYGFTISLDYKGIDFTADFLGVTGNDVMNLSKSYTQSVVQSSNTTAEVFKASYFMGNGLTDRPRIMALDPSNGNAVVKDPNRNYARYSDYFIEDGSYLKLKNVTLGYTFPRRWTRKARIDRLRIYVTGNNLLTFTKFTGLDPEFAGASKTASGIYYGSTYPQTRMVAFGVDLSF</sequence>
<dbReference type="NCBIfam" id="TIGR04056">
    <property type="entry name" value="OMP_RagA_SusC"/>
    <property type="match status" value="1"/>
</dbReference>
<keyword evidence="4 7" id="KW-0812">Transmembrane</keyword>
<dbReference type="InterPro" id="IPR039426">
    <property type="entry name" value="TonB-dep_rcpt-like"/>
</dbReference>
<dbReference type="EMBL" id="JADIMO010000003">
    <property type="protein sequence ID" value="MBO8444087.1"/>
    <property type="molecule type" value="Genomic_DNA"/>
</dbReference>
<keyword evidence="5 7" id="KW-0472">Membrane</keyword>
<evidence type="ECO:0000259" key="9">
    <source>
        <dbReference type="Pfam" id="PF07715"/>
    </source>
</evidence>
<keyword evidence="8" id="KW-0732">Signal</keyword>
<keyword evidence="6 7" id="KW-0998">Cell outer membrane</keyword>
<evidence type="ECO:0000313" key="10">
    <source>
        <dbReference type="EMBL" id="MBO8444087.1"/>
    </source>
</evidence>
<evidence type="ECO:0000256" key="7">
    <source>
        <dbReference type="PROSITE-ProRule" id="PRU01360"/>
    </source>
</evidence>
<keyword evidence="3 7" id="KW-1134">Transmembrane beta strand</keyword>
<evidence type="ECO:0000256" key="8">
    <source>
        <dbReference type="SAM" id="SignalP"/>
    </source>
</evidence>
<feature type="domain" description="TonB-dependent receptor plug" evidence="9">
    <location>
        <begin position="137"/>
        <end position="242"/>
    </location>
</feature>
<comment type="subcellular location">
    <subcellularLocation>
        <location evidence="1 7">Cell outer membrane</location>
        <topology evidence="1 7">Multi-pass membrane protein</topology>
    </subcellularLocation>
</comment>
<dbReference type="AlphaFoldDB" id="A0A9D9EA09"/>
<keyword evidence="2 7" id="KW-0813">Transport</keyword>
<dbReference type="PROSITE" id="PS52016">
    <property type="entry name" value="TONB_DEPENDENT_REC_3"/>
    <property type="match status" value="1"/>
</dbReference>
<proteinExistence type="inferred from homology"/>
<comment type="caution">
    <text evidence="10">The sequence shown here is derived from an EMBL/GenBank/DDBJ whole genome shotgun (WGS) entry which is preliminary data.</text>
</comment>
<evidence type="ECO:0000256" key="4">
    <source>
        <dbReference type="ARBA" id="ARBA00022692"/>
    </source>
</evidence>